<evidence type="ECO:0000256" key="4">
    <source>
        <dbReference type="ARBA" id="ARBA00022801"/>
    </source>
</evidence>
<dbReference type="InterPro" id="IPR015797">
    <property type="entry name" value="NUDIX_hydrolase-like_dom_sf"/>
</dbReference>
<dbReference type="InterPro" id="IPR000086">
    <property type="entry name" value="NUDIX_hydrolase_dom"/>
</dbReference>
<dbReference type="SUPFAM" id="SSF55811">
    <property type="entry name" value="Nudix"/>
    <property type="match status" value="1"/>
</dbReference>
<evidence type="ECO:0000256" key="3">
    <source>
        <dbReference type="ARBA" id="ARBA00022723"/>
    </source>
</evidence>
<keyword evidence="4" id="KW-0378">Hydrolase</keyword>
<dbReference type="CDD" id="cd18870">
    <property type="entry name" value="NUDIX_AcylCoAdiphos_Nudt19"/>
    <property type="match status" value="1"/>
</dbReference>
<gene>
    <name evidence="8" type="ORF">UFOPK2938_00206</name>
</gene>
<proteinExistence type="predicted"/>
<keyword evidence="6" id="KW-0464">Manganese</keyword>
<evidence type="ECO:0000256" key="2">
    <source>
        <dbReference type="ARBA" id="ARBA00001946"/>
    </source>
</evidence>
<evidence type="ECO:0000259" key="7">
    <source>
        <dbReference type="PROSITE" id="PS51462"/>
    </source>
</evidence>
<feature type="domain" description="Nudix hydrolase" evidence="7">
    <location>
        <begin position="4"/>
        <end position="202"/>
    </location>
</feature>
<dbReference type="EMBL" id="CAEZZX010000023">
    <property type="protein sequence ID" value="CAB4771890.1"/>
    <property type="molecule type" value="Genomic_DNA"/>
</dbReference>
<dbReference type="PANTHER" id="PTHR12318">
    <property type="entry name" value="TESTOSTERONE-REGULATED PROTEIN RP2"/>
    <property type="match status" value="1"/>
</dbReference>
<dbReference type="PANTHER" id="PTHR12318:SF0">
    <property type="entry name" value="ACYL-COENZYME A DIPHOSPHATASE NUDT19"/>
    <property type="match status" value="1"/>
</dbReference>
<dbReference type="InterPro" id="IPR039121">
    <property type="entry name" value="NUDT19"/>
</dbReference>
<evidence type="ECO:0000256" key="1">
    <source>
        <dbReference type="ARBA" id="ARBA00001936"/>
    </source>
</evidence>
<evidence type="ECO:0000313" key="8">
    <source>
        <dbReference type="EMBL" id="CAB4771890.1"/>
    </source>
</evidence>
<evidence type="ECO:0000256" key="6">
    <source>
        <dbReference type="ARBA" id="ARBA00023211"/>
    </source>
</evidence>
<comment type="cofactor">
    <cofactor evidence="2">
        <name>Mg(2+)</name>
        <dbReference type="ChEBI" id="CHEBI:18420"/>
    </cofactor>
</comment>
<dbReference type="GO" id="GO:0016818">
    <property type="term" value="F:hydrolase activity, acting on acid anhydrides, in phosphorus-containing anhydrides"/>
    <property type="evidence" value="ECO:0007669"/>
    <property type="project" value="InterPro"/>
</dbReference>
<dbReference type="GO" id="GO:0046872">
    <property type="term" value="F:metal ion binding"/>
    <property type="evidence" value="ECO:0007669"/>
    <property type="project" value="UniProtKB-KW"/>
</dbReference>
<evidence type="ECO:0000256" key="5">
    <source>
        <dbReference type="ARBA" id="ARBA00022842"/>
    </source>
</evidence>
<reference evidence="8" key="1">
    <citation type="submission" date="2020-05" db="EMBL/GenBank/DDBJ databases">
        <authorList>
            <person name="Chiriac C."/>
            <person name="Salcher M."/>
            <person name="Ghai R."/>
            <person name="Kavagutti S V."/>
        </authorList>
    </citation>
    <scope>NUCLEOTIDE SEQUENCE</scope>
</reference>
<keyword evidence="5" id="KW-0460">Magnesium</keyword>
<sequence length="229" mass="25664">MTTHSRDAATVVLARDSATGGIEVWMLKRIGTLKFAPHAHVFPGGAVDASDSDLFPLDGGPLVRVAEVMGVVPHKANQLMAAAVRETFEESGIVLASNRHPTMWSEQDRQDLLLGRTSIAQLLNREQAHVHSEDLIPWAWWLTPDYIPFRFDTWFFLAPVRADVEPRHVLEGEAVEARWWKVAEALEANRAGEIILLWPTLRVLLDLNQWSSVSEAVSHRPVRLEQQSG</sequence>
<organism evidence="8">
    <name type="scientific">freshwater metagenome</name>
    <dbReference type="NCBI Taxonomy" id="449393"/>
    <lineage>
        <taxon>unclassified sequences</taxon>
        <taxon>metagenomes</taxon>
        <taxon>ecological metagenomes</taxon>
    </lineage>
</organism>
<dbReference type="PROSITE" id="PS51462">
    <property type="entry name" value="NUDIX"/>
    <property type="match status" value="1"/>
</dbReference>
<name>A0A6J6VIB6_9ZZZZ</name>
<dbReference type="Gene3D" id="3.90.79.10">
    <property type="entry name" value="Nucleoside Triphosphate Pyrophosphohydrolase"/>
    <property type="match status" value="1"/>
</dbReference>
<accession>A0A6J6VIB6</accession>
<keyword evidence="3" id="KW-0479">Metal-binding</keyword>
<dbReference type="AlphaFoldDB" id="A0A6J6VIB6"/>
<protein>
    <submittedName>
        <fullName evidence="8">Unannotated protein</fullName>
    </submittedName>
</protein>
<comment type="cofactor">
    <cofactor evidence="1">
        <name>Mn(2+)</name>
        <dbReference type="ChEBI" id="CHEBI:29035"/>
    </cofactor>
</comment>